<dbReference type="RefSeq" id="WP_165244582.1">
    <property type="nucleotide sequence ID" value="NZ_JAAKZV010000308.1"/>
</dbReference>
<accession>A0A6G4UBD3</accession>
<proteinExistence type="predicted"/>
<protein>
    <submittedName>
        <fullName evidence="2">Uncharacterized protein</fullName>
    </submittedName>
</protein>
<keyword evidence="1" id="KW-1133">Transmembrane helix</keyword>
<evidence type="ECO:0000313" key="2">
    <source>
        <dbReference type="EMBL" id="NGN69545.1"/>
    </source>
</evidence>
<dbReference type="InterPro" id="IPR046035">
    <property type="entry name" value="DUF5993"/>
</dbReference>
<feature type="transmembrane region" description="Helical" evidence="1">
    <location>
        <begin position="29"/>
        <end position="52"/>
    </location>
</feature>
<dbReference type="Pfam" id="PF19455">
    <property type="entry name" value="DUF5993"/>
    <property type="match status" value="1"/>
</dbReference>
<keyword evidence="3" id="KW-1185">Reference proteome</keyword>
<name>A0A6G4UBD3_9ACTN</name>
<keyword evidence="1" id="KW-0812">Transmembrane</keyword>
<organism evidence="2 3">
    <name type="scientific">Streptomyces coryli</name>
    <dbReference type="NCBI Taxonomy" id="1128680"/>
    <lineage>
        <taxon>Bacteria</taxon>
        <taxon>Bacillati</taxon>
        <taxon>Actinomycetota</taxon>
        <taxon>Actinomycetes</taxon>
        <taxon>Kitasatosporales</taxon>
        <taxon>Streptomycetaceae</taxon>
        <taxon>Streptomyces</taxon>
    </lineage>
</organism>
<keyword evidence="1" id="KW-0472">Membrane</keyword>
<comment type="caution">
    <text evidence="2">The sequence shown here is derived from an EMBL/GenBank/DDBJ whole genome shotgun (WGS) entry which is preliminary data.</text>
</comment>
<dbReference type="EMBL" id="JAAKZV010000308">
    <property type="protein sequence ID" value="NGN69545.1"/>
    <property type="molecule type" value="Genomic_DNA"/>
</dbReference>
<evidence type="ECO:0000256" key="1">
    <source>
        <dbReference type="SAM" id="Phobius"/>
    </source>
</evidence>
<dbReference type="Proteomes" id="UP000481583">
    <property type="component" value="Unassembled WGS sequence"/>
</dbReference>
<sequence>MDTLIFAALLGTLYVIVRRKSRSTVLIAWWVSVAATSALLAHHITSGLGLGLNY</sequence>
<evidence type="ECO:0000313" key="3">
    <source>
        <dbReference type="Proteomes" id="UP000481583"/>
    </source>
</evidence>
<dbReference type="AlphaFoldDB" id="A0A6G4UBD3"/>
<reference evidence="2 3" key="1">
    <citation type="submission" date="2020-02" db="EMBL/GenBank/DDBJ databases">
        <title>Whole-genome analyses of novel actinobacteria.</title>
        <authorList>
            <person name="Sahin N."/>
        </authorList>
    </citation>
    <scope>NUCLEOTIDE SEQUENCE [LARGE SCALE GENOMIC DNA]</scope>
    <source>
        <strain evidence="2 3">A7024</strain>
    </source>
</reference>
<gene>
    <name evidence="2" type="ORF">G5C51_37375</name>
</gene>